<dbReference type="Pfam" id="PF00359">
    <property type="entry name" value="PTS_EIIA_2"/>
    <property type="match status" value="1"/>
</dbReference>
<dbReference type="CDD" id="cd00211">
    <property type="entry name" value="PTS_IIA_fru"/>
    <property type="match status" value="1"/>
</dbReference>
<dbReference type="InterPro" id="IPR051541">
    <property type="entry name" value="PTS_SugarTrans_NitroReg"/>
</dbReference>
<proteinExistence type="predicted"/>
<dbReference type="InterPro" id="IPR002178">
    <property type="entry name" value="PTS_EIIA_type-2_dom"/>
</dbReference>
<gene>
    <name evidence="2" type="primary">ptsN</name>
    <name evidence="2" type="ORF">OLW01_01510</name>
</gene>
<evidence type="ECO:0000259" key="1">
    <source>
        <dbReference type="PROSITE" id="PS51094"/>
    </source>
</evidence>
<organism evidence="2 3">
    <name type="scientific">Catenovulum adriaticum</name>
    <dbReference type="NCBI Taxonomy" id="2984846"/>
    <lineage>
        <taxon>Bacteria</taxon>
        <taxon>Pseudomonadati</taxon>
        <taxon>Pseudomonadota</taxon>
        <taxon>Gammaproteobacteria</taxon>
        <taxon>Alteromonadales</taxon>
        <taxon>Alteromonadaceae</taxon>
        <taxon>Catenovulum</taxon>
    </lineage>
</organism>
<dbReference type="EMBL" id="CP109965">
    <property type="protein sequence ID" value="WAJ70524.1"/>
    <property type="molecule type" value="Genomic_DNA"/>
</dbReference>
<dbReference type="InterPro" id="IPR016152">
    <property type="entry name" value="PTrfase/Anion_transptr"/>
</dbReference>
<sequence length="148" mass="15966">MDIQSFLSLDCTASAVPVTSKKRVLELISQIAAKQLTAVPEQEILDALMQRERLGSTGIGNGIALPHGRLAHSDQTVAVLITAETAISYDAIDNQPVNVFFALLVPEAECKAHLKSLAAVAEKLSDKAILKKIRTAQTNQELYQAITE</sequence>
<evidence type="ECO:0000313" key="2">
    <source>
        <dbReference type="EMBL" id="WAJ70524.1"/>
    </source>
</evidence>
<reference evidence="2" key="1">
    <citation type="submission" date="2022-10" db="EMBL/GenBank/DDBJ databases">
        <title>Catenovulum adriacola sp. nov. isolated in the Harbour of Susak.</title>
        <authorList>
            <person name="Schoch T."/>
            <person name="Reich S.J."/>
            <person name="Stoeferle S."/>
            <person name="Flaiz M."/>
            <person name="Kazda M."/>
            <person name="Riedel C.U."/>
            <person name="Duerre P."/>
        </authorList>
    </citation>
    <scope>NUCLEOTIDE SEQUENCE</scope>
    <source>
        <strain evidence="2">TS8</strain>
    </source>
</reference>
<feature type="domain" description="PTS EIIA type-2" evidence="1">
    <location>
        <begin position="5"/>
        <end position="148"/>
    </location>
</feature>
<dbReference type="PANTHER" id="PTHR47738">
    <property type="entry name" value="PTS SYSTEM FRUCTOSE-LIKE EIIA COMPONENT-RELATED"/>
    <property type="match status" value="1"/>
</dbReference>
<evidence type="ECO:0000313" key="3">
    <source>
        <dbReference type="Proteomes" id="UP001163726"/>
    </source>
</evidence>
<dbReference type="SUPFAM" id="SSF55804">
    <property type="entry name" value="Phoshotransferase/anion transport protein"/>
    <property type="match status" value="1"/>
</dbReference>
<protein>
    <submittedName>
        <fullName evidence="2">PTS IIA-like nitrogen regulatory protein PtsN</fullName>
    </submittedName>
</protein>
<dbReference type="PROSITE" id="PS00372">
    <property type="entry name" value="PTS_EIIA_TYPE_2_HIS"/>
    <property type="match status" value="1"/>
</dbReference>
<keyword evidence="3" id="KW-1185">Reference proteome</keyword>
<dbReference type="PROSITE" id="PS51094">
    <property type="entry name" value="PTS_EIIA_TYPE_2"/>
    <property type="match status" value="1"/>
</dbReference>
<dbReference type="PANTHER" id="PTHR47738:SF1">
    <property type="entry name" value="NITROGEN REGULATORY PROTEIN"/>
    <property type="match status" value="1"/>
</dbReference>
<dbReference type="RefSeq" id="WP_268074874.1">
    <property type="nucleotide sequence ID" value="NZ_CP109965.1"/>
</dbReference>
<dbReference type="InterPro" id="IPR006320">
    <property type="entry name" value="PTS_Nitro_regul"/>
</dbReference>
<accession>A0ABY7AM09</accession>
<name>A0ABY7AM09_9ALTE</name>
<dbReference type="Gene3D" id="3.40.930.10">
    <property type="entry name" value="Mannitol-specific EII, Chain A"/>
    <property type="match status" value="1"/>
</dbReference>
<dbReference type="Proteomes" id="UP001163726">
    <property type="component" value="Chromosome"/>
</dbReference>
<dbReference type="NCBIfam" id="TIGR01419">
    <property type="entry name" value="nitro_reg_IIA"/>
    <property type="match status" value="1"/>
</dbReference>